<organism evidence="1 2">
    <name type="scientific">Aeromonas phage PS1</name>
    <dbReference type="NCBI Taxonomy" id="2591406"/>
    <lineage>
        <taxon>Viruses</taxon>
        <taxon>Duplodnaviria</taxon>
        <taxon>Heunggongvirae</taxon>
        <taxon>Uroviricota</taxon>
        <taxon>Caudoviricetes</taxon>
        <taxon>Chimalliviridae</taxon>
        <taxon>Ferozepurvirus</taxon>
        <taxon>Ferozepurvirus PS1</taxon>
    </lineage>
</organism>
<dbReference type="Proteomes" id="UP000317703">
    <property type="component" value="Segment"/>
</dbReference>
<keyword evidence="2" id="KW-1185">Reference proteome</keyword>
<protein>
    <submittedName>
        <fullName evidence="1">Uncharacterized protein</fullName>
    </submittedName>
</protein>
<gene>
    <name evidence="1" type="ORF">PS1_0029</name>
</gene>
<accession>A0A514TUT3</accession>
<name>A0A514TUT3_9CAUD</name>
<sequence length="121" mass="14127">MFINRKGCTRTVLVFNDFVIKIPTLNSWELFLHGLLANITEERFSRELDNRLGLVPMYYGSKLGIYVVSKRAREVKHRGLFWVELGRLAALSDLHPDFWYHDAKPENFGYINNQLVKIDLG</sequence>
<evidence type="ECO:0000313" key="2">
    <source>
        <dbReference type="Proteomes" id="UP000317703"/>
    </source>
</evidence>
<reference evidence="1" key="1">
    <citation type="submission" date="2019-06" db="EMBL/GenBank/DDBJ databases">
        <title>Complete genome sequence of Aeromonas hydrophila bacteriophage PS1.</title>
        <authorList>
            <person name="Rai S."/>
            <person name="Tyagi A."/>
            <person name="Kumar N."/>
            <person name="Singh N."/>
        </authorList>
    </citation>
    <scope>NUCLEOTIDE SEQUENCE [LARGE SCALE GENOMIC DNA]</scope>
</reference>
<proteinExistence type="predicted"/>
<evidence type="ECO:0000313" key="1">
    <source>
        <dbReference type="EMBL" id="QDJ96788.1"/>
    </source>
</evidence>
<dbReference type="EMBL" id="MN032614">
    <property type="protein sequence ID" value="QDJ96788.1"/>
    <property type="molecule type" value="Genomic_DNA"/>
</dbReference>